<reference evidence="4" key="1">
    <citation type="journal article" date="2019" name="Int. J. Syst. Evol. Microbiol.">
        <title>The Global Catalogue of Microorganisms (GCM) 10K type strain sequencing project: providing services to taxonomists for standard genome sequencing and annotation.</title>
        <authorList>
            <consortium name="The Broad Institute Genomics Platform"/>
            <consortium name="The Broad Institute Genome Sequencing Center for Infectious Disease"/>
            <person name="Wu L."/>
            <person name="Ma J."/>
        </authorList>
    </citation>
    <scope>NUCLEOTIDE SEQUENCE [LARGE SCALE GENOMIC DNA]</scope>
    <source>
        <strain evidence="4">CGMCC 1.15480</strain>
    </source>
</reference>
<dbReference type="EMBL" id="BMJI01000011">
    <property type="protein sequence ID" value="GGC92701.1"/>
    <property type="molecule type" value="Genomic_DNA"/>
</dbReference>
<gene>
    <name evidence="3" type="ORF">GCM10011512_19720</name>
</gene>
<feature type="transmembrane region" description="Helical" evidence="2">
    <location>
        <begin position="716"/>
        <end position="739"/>
    </location>
</feature>
<feature type="compositionally biased region" description="Basic and acidic residues" evidence="1">
    <location>
        <begin position="1145"/>
        <end position="1167"/>
    </location>
</feature>
<dbReference type="Pfam" id="PF13641">
    <property type="entry name" value="Glyco_tranf_2_3"/>
    <property type="match status" value="1"/>
</dbReference>
<feature type="region of interest" description="Disordered" evidence="1">
    <location>
        <begin position="1118"/>
        <end position="1173"/>
    </location>
</feature>
<keyword evidence="2" id="KW-0812">Transmembrane</keyword>
<feature type="region of interest" description="Disordered" evidence="1">
    <location>
        <begin position="330"/>
        <end position="363"/>
    </location>
</feature>
<dbReference type="Proteomes" id="UP000597761">
    <property type="component" value="Unassembled WGS sequence"/>
</dbReference>
<protein>
    <recommendedName>
        <fullName evidence="5">Glycosyltransferase 2-like domain-containing protein</fullName>
    </recommendedName>
</protein>
<evidence type="ECO:0000256" key="2">
    <source>
        <dbReference type="SAM" id="Phobius"/>
    </source>
</evidence>
<feature type="transmembrane region" description="Helical" evidence="2">
    <location>
        <begin position="574"/>
        <end position="600"/>
    </location>
</feature>
<feature type="transmembrane region" description="Helical" evidence="2">
    <location>
        <begin position="751"/>
        <end position="771"/>
    </location>
</feature>
<feature type="transmembrane region" description="Helical" evidence="2">
    <location>
        <begin position="258"/>
        <end position="278"/>
    </location>
</feature>
<feature type="transmembrane region" description="Helical" evidence="2">
    <location>
        <begin position="1080"/>
        <end position="1099"/>
    </location>
</feature>
<name>A0ABQ1P841_9MICC</name>
<feature type="transmembrane region" description="Helical" evidence="2">
    <location>
        <begin position="384"/>
        <end position="409"/>
    </location>
</feature>
<feature type="transmembrane region" description="Helical" evidence="2">
    <location>
        <begin position="792"/>
        <end position="814"/>
    </location>
</feature>
<comment type="caution">
    <text evidence="3">The sequence shown here is derived from an EMBL/GenBank/DDBJ whole genome shotgun (WGS) entry which is preliminary data.</text>
</comment>
<organism evidence="3 4">
    <name type="scientific">Tersicoccus solisilvae</name>
    <dbReference type="NCBI Taxonomy" id="1882339"/>
    <lineage>
        <taxon>Bacteria</taxon>
        <taxon>Bacillati</taxon>
        <taxon>Actinomycetota</taxon>
        <taxon>Actinomycetes</taxon>
        <taxon>Micrococcales</taxon>
        <taxon>Micrococcaceae</taxon>
        <taxon>Tersicoccus</taxon>
    </lineage>
</organism>
<dbReference type="RefSeq" id="WP_188668202.1">
    <property type="nucleotide sequence ID" value="NZ_BMJI01000011.1"/>
</dbReference>
<evidence type="ECO:0000313" key="4">
    <source>
        <dbReference type="Proteomes" id="UP000597761"/>
    </source>
</evidence>
<evidence type="ECO:0008006" key="5">
    <source>
        <dbReference type="Google" id="ProtNLM"/>
    </source>
</evidence>
<dbReference type="InterPro" id="IPR050834">
    <property type="entry name" value="Glycosyltransf_2"/>
</dbReference>
<accession>A0ABQ1P841</accession>
<feature type="transmembrane region" description="Helical" evidence="2">
    <location>
        <begin position="462"/>
        <end position="486"/>
    </location>
</feature>
<proteinExistence type="predicted"/>
<feature type="transmembrane region" description="Helical" evidence="2">
    <location>
        <begin position="607"/>
        <end position="624"/>
    </location>
</feature>
<feature type="transmembrane region" description="Helical" evidence="2">
    <location>
        <begin position="517"/>
        <end position="536"/>
    </location>
</feature>
<dbReference type="InterPro" id="IPR029044">
    <property type="entry name" value="Nucleotide-diphossugar_trans"/>
</dbReference>
<evidence type="ECO:0000313" key="3">
    <source>
        <dbReference type="EMBL" id="GGC92701.1"/>
    </source>
</evidence>
<dbReference type="Gene3D" id="3.90.550.10">
    <property type="entry name" value="Spore Coat Polysaccharide Biosynthesis Protein SpsA, Chain A"/>
    <property type="match status" value="1"/>
</dbReference>
<evidence type="ECO:0000256" key="1">
    <source>
        <dbReference type="SAM" id="MobiDB-lite"/>
    </source>
</evidence>
<dbReference type="PANTHER" id="PTHR43685">
    <property type="entry name" value="GLYCOSYLTRANSFERASE"/>
    <property type="match status" value="1"/>
</dbReference>
<sequence length="1173" mass="119595">MHVTAVLVAHDGEHYLPRTLAGLTGQHHPLDAVVAVDTGSTDRTVDLLRAGLPAGSRLVHTDPGTPFSAAVARGLQDVDGANLDPGDAGSRWIWLLHDDGAPDPDALARLLTAVETAPSVTIAGCKQLHWDDPRALMDVGLHVSRWAERLTLIAPDEQDQGQHDAVSDVFAVNSAGMLIRRDVWDALAGFDPALPVTGDDVDLCWRNRLAGHRVIVVPRARIRHAADRAITRPRRREHAQRRRAQVHLRLTHAPAWRLPFTVLGALLGSLGTLLVSLLAKEPGYGLTELAATVAAVGRPLAVLRSRRRAAASRRVSRSVVRPLLTSAREVRSHRRSRAESAAGTVVGDGTGASDGTTEATGDSLGRDDFTSIATAARNGSAGAVLLAVVFALAAGAVAFAPFFAGPAVAGGALLPLSSGPAAVLAHATSWWSTLGAGGPAVPDPFALLLGVLTLIGAGNGSLVVAWLFPLAFALSAVTAWLAVGAVTARRSVRFWAALAYAAVPTLQTALGAGRLGAVLAHLLLPLAVLGLIRAVGGARTHRIDARGRVSTVGDLPRAGTGGTPSWTAAADAGLAAGAVVAAAPVLLPALLVAVLVLALALGRRARTLGWSLLPAVVLVAPVLVDRVIAAAGGTDAAAPFRVVLADPGLPRAATAAPLWQQLLGFPERLDLTAAVGPLPAGPWVLVGALVLGAPAVALAVAALFTAPRRAATARGAWLAVLLGLGTAVLAAVLVTGVAGDGAVVRPYPGPAVSLIALGLLVAAATGIEAWTVHRRHRPDVAAGTPFGPLGRVTGVLVCTVLCLAPLAGLGALAASRVDDDLAPLAALTGRQDAVATAPARSLPATAADRGTGPDRSRTLVLDVAEGRDPTASLVSGTGTTADALSSTALRRLADATTAGDDGAVDGATALTRRAAATVLAANGVDPATDLESLGAAFVVLRGDGGGTGTAELLAARIDTVPGLVAVGRTDAGWLWRVTPAAVSAGTGTVVARARLVDAQGATLMYLPTSEDGTVAQLPPGAPGRQVVLAERADPHWAATVDGVAAAGRTGTGRSDWAQAFAVPAGGGRFHAAYSHPATPWWGAAQAVGLVLTLLLALPLRMPRRLTPHWQQPDDVLRRRAASRAGATAVDVAATPPGRRAPGTGEEPRPTEPDLPERDRWPSGDRQPEGASRA</sequence>
<keyword evidence="2" id="KW-0472">Membrane</keyword>
<feature type="compositionally biased region" description="Low complexity" evidence="1">
    <location>
        <begin position="1122"/>
        <end position="1144"/>
    </location>
</feature>
<keyword evidence="4" id="KW-1185">Reference proteome</keyword>
<dbReference type="SUPFAM" id="SSF53448">
    <property type="entry name" value="Nucleotide-diphospho-sugar transferases"/>
    <property type="match status" value="1"/>
</dbReference>
<dbReference type="PANTHER" id="PTHR43685:SF3">
    <property type="entry name" value="SLR2126 PROTEIN"/>
    <property type="match status" value="1"/>
</dbReference>
<feature type="transmembrane region" description="Helical" evidence="2">
    <location>
        <begin position="683"/>
        <end position="704"/>
    </location>
</feature>
<keyword evidence="2" id="KW-1133">Transmembrane helix</keyword>